<dbReference type="KEGG" id="dee:HQN60_14245"/>
<dbReference type="GO" id="GO:1901605">
    <property type="term" value="P:alpha-amino acid metabolic process"/>
    <property type="evidence" value="ECO:0007669"/>
    <property type="project" value="TreeGrafter"/>
</dbReference>
<gene>
    <name evidence="9" type="ORF">HQN60_14245</name>
</gene>
<dbReference type="Pfam" id="PF00155">
    <property type="entry name" value="Aminotran_1_2"/>
    <property type="match status" value="1"/>
</dbReference>
<evidence type="ECO:0000313" key="10">
    <source>
        <dbReference type="Proteomes" id="UP000504844"/>
    </source>
</evidence>
<dbReference type="Gene3D" id="3.40.640.10">
    <property type="entry name" value="Type I PLP-dependent aspartate aminotransferase-like (Major domain)"/>
    <property type="match status" value="1"/>
</dbReference>
<dbReference type="FunFam" id="3.40.640.10:FF:000053">
    <property type="entry name" value="Aminotransferase, class I"/>
    <property type="match status" value="1"/>
</dbReference>
<dbReference type="CDD" id="cd00609">
    <property type="entry name" value="AAT_like"/>
    <property type="match status" value="1"/>
</dbReference>
<dbReference type="PANTHER" id="PTHR42790:SF19">
    <property type="entry name" value="KYNURENINE_ALPHA-AMINOADIPATE AMINOTRANSFERASE, MITOCHONDRIAL"/>
    <property type="match status" value="1"/>
</dbReference>
<organism evidence="9 10">
    <name type="scientific">Deefgea piscis</name>
    <dbReference type="NCBI Taxonomy" id="2739061"/>
    <lineage>
        <taxon>Bacteria</taxon>
        <taxon>Pseudomonadati</taxon>
        <taxon>Pseudomonadota</taxon>
        <taxon>Betaproteobacteria</taxon>
        <taxon>Neisseriales</taxon>
        <taxon>Chitinibacteraceae</taxon>
        <taxon>Deefgea</taxon>
    </lineage>
</organism>
<feature type="domain" description="Aminotransferase class I/classII large" evidence="8">
    <location>
        <begin position="53"/>
        <end position="374"/>
    </location>
</feature>
<evidence type="ECO:0000256" key="3">
    <source>
        <dbReference type="ARBA" id="ARBA00011738"/>
    </source>
</evidence>
<evidence type="ECO:0000256" key="1">
    <source>
        <dbReference type="ARBA" id="ARBA00001933"/>
    </source>
</evidence>
<name>A0A6M8T199_9NEIS</name>
<dbReference type="InterPro" id="IPR050859">
    <property type="entry name" value="Class-I_PLP-dep_aminotransf"/>
</dbReference>
<dbReference type="EMBL" id="CP054143">
    <property type="protein sequence ID" value="QKJ67787.1"/>
    <property type="molecule type" value="Genomic_DNA"/>
</dbReference>
<dbReference type="GO" id="GO:0008483">
    <property type="term" value="F:transaminase activity"/>
    <property type="evidence" value="ECO:0007669"/>
    <property type="project" value="UniProtKB-KW"/>
</dbReference>
<protein>
    <recommendedName>
        <fullName evidence="4">Putative 8-amino-7-oxononanoate synthase</fullName>
    </recommendedName>
</protein>
<evidence type="ECO:0000256" key="7">
    <source>
        <dbReference type="ARBA" id="ARBA00022898"/>
    </source>
</evidence>
<keyword evidence="6 9" id="KW-0808">Transferase</keyword>
<dbReference type="InterPro" id="IPR004839">
    <property type="entry name" value="Aminotransferase_I/II_large"/>
</dbReference>
<keyword evidence="10" id="KW-1185">Reference proteome</keyword>
<accession>A0A6M8T199</accession>
<dbReference type="SUPFAM" id="SSF53383">
    <property type="entry name" value="PLP-dependent transferases"/>
    <property type="match status" value="1"/>
</dbReference>
<dbReference type="Gene3D" id="3.90.1150.10">
    <property type="entry name" value="Aspartate Aminotransferase, domain 1"/>
    <property type="match status" value="1"/>
</dbReference>
<keyword evidence="7" id="KW-0663">Pyridoxal phosphate</keyword>
<evidence type="ECO:0000256" key="6">
    <source>
        <dbReference type="ARBA" id="ARBA00022679"/>
    </source>
</evidence>
<reference evidence="9 10" key="1">
    <citation type="submission" date="2020-05" db="EMBL/GenBank/DDBJ databases">
        <title>Complete genome sequence of Deefgea sp. D17.</title>
        <authorList>
            <person name="Bae J.-W."/>
            <person name="Han J.E."/>
        </authorList>
    </citation>
    <scope>NUCLEOTIDE SEQUENCE [LARGE SCALE GENOMIC DNA]</scope>
    <source>
        <strain evidence="9 10">D17</strain>
    </source>
</reference>
<dbReference type="Proteomes" id="UP000504844">
    <property type="component" value="Chromosome"/>
</dbReference>
<comment type="subunit">
    <text evidence="3">Homodimer.</text>
</comment>
<sequence length="381" mass="41305">MLARRIERLTSSLVRDILAVAQQPGVISFAGGLPASEALLSLDLAALPADVVKSALQYGPSEGETQLRELIAQRMQAIGLDCSAAQVLILNGSQQGIDLVSKLMIDEGTPVLVEEPAYLAALQSFRLLGADLRTLPIADGVDLKALAERLPEVTMAYLTPTFQNPSGYCYSQAERQAVAALLDTHGTCLFEDDPYRELAYDTPAPAPLVSHLTSAPWVYQGSFSKTLAPGLRLGYLIAHPDLMPHLVRLKQAADLHSNRLSQLIVTQILANDQLDPHLAAVLPLYRQRRDAMANALATHLSPYATWSLPSGGLFFWVKLNTVDDTLALMRAALAQKLAIMPGVAFMASNQDDGAIRLNFSHANPEQIQIGIARLAQILRDF</sequence>
<dbReference type="RefSeq" id="WP_173534288.1">
    <property type="nucleotide sequence ID" value="NZ_CP054143.1"/>
</dbReference>
<evidence type="ECO:0000256" key="5">
    <source>
        <dbReference type="ARBA" id="ARBA00022576"/>
    </source>
</evidence>
<dbReference type="InterPro" id="IPR015421">
    <property type="entry name" value="PyrdxlP-dep_Trfase_major"/>
</dbReference>
<proteinExistence type="inferred from homology"/>
<dbReference type="InterPro" id="IPR015424">
    <property type="entry name" value="PyrdxlP-dep_Trfase"/>
</dbReference>
<dbReference type="PANTHER" id="PTHR42790">
    <property type="entry name" value="AMINOTRANSFERASE"/>
    <property type="match status" value="1"/>
</dbReference>
<comment type="similarity">
    <text evidence="2">Belongs to the class-I pyridoxal-phosphate-dependent aminotransferase family.</text>
</comment>
<dbReference type="InterPro" id="IPR015422">
    <property type="entry name" value="PyrdxlP-dep_Trfase_small"/>
</dbReference>
<comment type="cofactor">
    <cofactor evidence="1">
        <name>pyridoxal 5'-phosphate</name>
        <dbReference type="ChEBI" id="CHEBI:597326"/>
    </cofactor>
</comment>
<dbReference type="GO" id="GO:0030170">
    <property type="term" value="F:pyridoxal phosphate binding"/>
    <property type="evidence" value="ECO:0007669"/>
    <property type="project" value="InterPro"/>
</dbReference>
<keyword evidence="5 9" id="KW-0032">Aminotransferase</keyword>
<dbReference type="AlphaFoldDB" id="A0A6M8T199"/>
<evidence type="ECO:0000313" key="9">
    <source>
        <dbReference type="EMBL" id="QKJ67787.1"/>
    </source>
</evidence>
<evidence type="ECO:0000256" key="2">
    <source>
        <dbReference type="ARBA" id="ARBA00007441"/>
    </source>
</evidence>
<evidence type="ECO:0000256" key="4">
    <source>
        <dbReference type="ARBA" id="ARBA00021531"/>
    </source>
</evidence>
<evidence type="ECO:0000259" key="8">
    <source>
        <dbReference type="Pfam" id="PF00155"/>
    </source>
</evidence>